<feature type="transmembrane region" description="Helical" evidence="1">
    <location>
        <begin position="374"/>
        <end position="394"/>
    </location>
</feature>
<evidence type="ECO:0000313" key="2">
    <source>
        <dbReference type="EMBL" id="GMI43340.1"/>
    </source>
</evidence>
<accession>A0A9W7GGF8</accession>
<feature type="transmembrane region" description="Helical" evidence="1">
    <location>
        <begin position="291"/>
        <end position="314"/>
    </location>
</feature>
<sequence>MLAPLSAACSILAHFCQPRNDERSHFICLHLFSTVASFVNETLGMVGSGLISKDQFLKDLPSRVMLLLGWQVLFVFARIARKRARYLPDRQLNDFLIKNLMVEGFSGLGPIIFLTFDTVRCANEVFSETNSLEAIELSCRRTLLAQLFLGGFLGIYIMARLFIATVPIGIMKKHYISVYELATFRTLSKEKLGFIFFGLLILISVMYLVGNVGAESSMSHANETLTFAIGFIGLGAIFAIIIVFWKLFDLQKDINEVEAEANIRKTVSAGAIEGVISGEDELIPITSMSRAYSYMVMVGSGIYLTLSALFVFSLEERWDIYLHNVGPIIHGSYALSIFFDIRNERSGYKKIFIYGHIMLQITIPELPDMELDKVYRWLITVGFPSGTPLLYLSFKGMRCFIEQTEEGGIGQCTNTTLVVAHLSIYVVGFVITAFMVVVGPGNDEARRFWLERFATHRCFG</sequence>
<dbReference type="AlphaFoldDB" id="A0A9W7GGF8"/>
<comment type="caution">
    <text evidence="2">The sequence shown here is derived from an EMBL/GenBank/DDBJ whole genome shotgun (WGS) entry which is preliminary data.</text>
</comment>
<feature type="transmembrane region" description="Helical" evidence="1">
    <location>
        <begin position="192"/>
        <end position="213"/>
    </location>
</feature>
<feature type="transmembrane region" description="Helical" evidence="1">
    <location>
        <begin position="60"/>
        <end position="79"/>
    </location>
</feature>
<dbReference type="OrthoDB" id="205879at2759"/>
<organism evidence="2 3">
    <name type="scientific">Triparma columacea</name>
    <dbReference type="NCBI Taxonomy" id="722753"/>
    <lineage>
        <taxon>Eukaryota</taxon>
        <taxon>Sar</taxon>
        <taxon>Stramenopiles</taxon>
        <taxon>Ochrophyta</taxon>
        <taxon>Bolidophyceae</taxon>
        <taxon>Parmales</taxon>
        <taxon>Triparmaceae</taxon>
        <taxon>Triparma</taxon>
    </lineage>
</organism>
<keyword evidence="3" id="KW-1185">Reference proteome</keyword>
<keyword evidence="1" id="KW-1133">Transmembrane helix</keyword>
<dbReference type="EMBL" id="BRYA01000191">
    <property type="protein sequence ID" value="GMI43340.1"/>
    <property type="molecule type" value="Genomic_DNA"/>
</dbReference>
<keyword evidence="1" id="KW-0812">Transmembrane</keyword>
<keyword evidence="1" id="KW-0472">Membrane</keyword>
<feature type="transmembrane region" description="Helical" evidence="1">
    <location>
        <begin position="225"/>
        <end position="245"/>
    </location>
</feature>
<evidence type="ECO:0000256" key="1">
    <source>
        <dbReference type="SAM" id="Phobius"/>
    </source>
</evidence>
<gene>
    <name evidence="2" type="ORF">TrCOL_g6057</name>
</gene>
<feature type="transmembrane region" description="Helical" evidence="1">
    <location>
        <begin position="415"/>
        <end position="438"/>
    </location>
</feature>
<dbReference type="Proteomes" id="UP001165065">
    <property type="component" value="Unassembled WGS sequence"/>
</dbReference>
<name>A0A9W7GGF8_9STRA</name>
<proteinExistence type="predicted"/>
<evidence type="ECO:0000313" key="3">
    <source>
        <dbReference type="Proteomes" id="UP001165065"/>
    </source>
</evidence>
<protein>
    <submittedName>
        <fullName evidence="2">Uncharacterized protein</fullName>
    </submittedName>
</protein>
<reference evidence="3" key="1">
    <citation type="journal article" date="2023" name="Commun. Biol.">
        <title>Genome analysis of Parmales, the sister group of diatoms, reveals the evolutionary specialization of diatoms from phago-mixotrophs to photoautotrophs.</title>
        <authorList>
            <person name="Ban H."/>
            <person name="Sato S."/>
            <person name="Yoshikawa S."/>
            <person name="Yamada K."/>
            <person name="Nakamura Y."/>
            <person name="Ichinomiya M."/>
            <person name="Sato N."/>
            <person name="Blanc-Mathieu R."/>
            <person name="Endo H."/>
            <person name="Kuwata A."/>
            <person name="Ogata H."/>
        </authorList>
    </citation>
    <scope>NUCLEOTIDE SEQUENCE [LARGE SCALE GENOMIC DNA]</scope>
</reference>
<feature type="transmembrane region" description="Helical" evidence="1">
    <location>
        <begin position="147"/>
        <end position="171"/>
    </location>
</feature>
<feature type="transmembrane region" description="Helical" evidence="1">
    <location>
        <begin position="100"/>
        <end position="116"/>
    </location>
</feature>